<reference evidence="6" key="2">
    <citation type="submission" date="2018-05" db="EMBL/GenBank/DDBJ databases">
        <title>Algibacter marinivivus sp. nov., isolated from sample around a algae.</title>
        <authorList>
            <person name="Lu D."/>
        </authorList>
    </citation>
    <scope>NUCLEOTIDE SEQUENCE [LARGE SCALE GENOMIC DNA]</scope>
    <source>
        <strain evidence="6">ZY111</strain>
    </source>
</reference>
<dbReference type="AlphaFoldDB" id="A0A2U2X692"/>
<name>A0A2U2X692_9FLAO</name>
<dbReference type="Gene3D" id="2.60.120.260">
    <property type="entry name" value="Galactose-binding domain-like"/>
    <property type="match status" value="1"/>
</dbReference>
<reference evidence="6" key="3">
    <citation type="submission" date="2018-05" db="EMBL/GenBank/DDBJ databases">
        <authorList>
            <person name="Lu D."/>
        </authorList>
    </citation>
    <scope>NUCLEOTIDE SEQUENCE [LARGE SCALE GENOMIC DNA]</scope>
    <source>
        <strain evidence="6">ZY111</strain>
    </source>
</reference>
<comment type="caution">
    <text evidence="5">The sequence shown here is derived from an EMBL/GenBank/DDBJ whole genome shotgun (WGS) entry which is preliminary data.</text>
</comment>
<dbReference type="InterPro" id="IPR008979">
    <property type="entry name" value="Galactose-bd-like_sf"/>
</dbReference>
<evidence type="ECO:0000259" key="4">
    <source>
        <dbReference type="Pfam" id="PF24606"/>
    </source>
</evidence>
<evidence type="ECO:0000313" key="6">
    <source>
        <dbReference type="Proteomes" id="UP000245375"/>
    </source>
</evidence>
<dbReference type="SUPFAM" id="SSF49785">
    <property type="entry name" value="Galactose-binding domain-like"/>
    <property type="match status" value="1"/>
</dbReference>
<dbReference type="EMBL" id="QFRI01000001">
    <property type="protein sequence ID" value="PWH83283.1"/>
    <property type="molecule type" value="Genomic_DNA"/>
</dbReference>
<dbReference type="InterPro" id="IPR055401">
    <property type="entry name" value="CEMIP_beta-hel_dom"/>
</dbReference>
<dbReference type="Pfam" id="PF18962">
    <property type="entry name" value="Por_Secre_tail"/>
    <property type="match status" value="1"/>
</dbReference>
<evidence type="ECO:0000256" key="2">
    <source>
        <dbReference type="SAM" id="SignalP"/>
    </source>
</evidence>
<evidence type="ECO:0000313" key="5">
    <source>
        <dbReference type="EMBL" id="PWH83283.1"/>
    </source>
</evidence>
<feature type="domain" description="Secretion system C-terminal sorting" evidence="3">
    <location>
        <begin position="1076"/>
        <end position="1147"/>
    </location>
</feature>
<dbReference type="InterPro" id="IPR026444">
    <property type="entry name" value="Secre_tail"/>
</dbReference>
<dbReference type="NCBIfam" id="TIGR04183">
    <property type="entry name" value="Por_Secre_tail"/>
    <property type="match status" value="1"/>
</dbReference>
<dbReference type="OrthoDB" id="5477965at2"/>
<gene>
    <name evidence="5" type="ORF">DIS18_01650</name>
</gene>
<dbReference type="Proteomes" id="UP000245375">
    <property type="component" value="Unassembled WGS sequence"/>
</dbReference>
<accession>A0A2U2X692</accession>
<evidence type="ECO:0000259" key="3">
    <source>
        <dbReference type="Pfam" id="PF18962"/>
    </source>
</evidence>
<feature type="domain" description="CEMIP beta-helix" evidence="4">
    <location>
        <begin position="410"/>
        <end position="489"/>
    </location>
</feature>
<proteinExistence type="predicted"/>
<organism evidence="5 6">
    <name type="scientific">Algibacter marinivivus</name>
    <dbReference type="NCBI Taxonomy" id="2100723"/>
    <lineage>
        <taxon>Bacteria</taxon>
        <taxon>Pseudomonadati</taxon>
        <taxon>Bacteroidota</taxon>
        <taxon>Flavobacteriia</taxon>
        <taxon>Flavobacteriales</taxon>
        <taxon>Flavobacteriaceae</taxon>
        <taxon>Algibacter</taxon>
    </lineage>
</organism>
<protein>
    <submittedName>
        <fullName evidence="5">Uncharacterized protein</fullName>
    </submittedName>
</protein>
<keyword evidence="6" id="KW-1185">Reference proteome</keyword>
<evidence type="ECO:0000256" key="1">
    <source>
        <dbReference type="ARBA" id="ARBA00022729"/>
    </source>
</evidence>
<keyword evidence="1 2" id="KW-0732">Signal</keyword>
<feature type="signal peptide" evidence="2">
    <location>
        <begin position="1"/>
        <end position="30"/>
    </location>
</feature>
<sequence length="1149" mass="127149">MNKSILMKHFYFKQLLLSTLCCLFISNAIAQMDMMNALPSNLATHTATQNGSWFDTATWNTGTIPSTGAIVYIPNAITVDYEGSSADHIFAIRVDGNFNCKQTNANQTTRLKFDTFFAMNSSYVTFLANNASDGKIVIDIEPFDIETYRAGSNIWNVAAETHFRDNGIVTFKTRTGDGDDRYNTIEQADNGDFKIIESTGTTVNDGIGVLGRYSWDPKQLSLGMVTMGQLEIIGQEKLNMVKLAADATSGQNSIELSEVPTGWKTNDDIIITSGGNASASNNGEDQVVIQSISGTTINLSSSLNKNHEGRSADNLHCFVGNLTRNIVFKSPSTTVVSQRGHVMAMHNDTNVQIKNAQFLRLGRTDKSKILDDFVWDKWLEPVVFTSKVSALGQECAEMRAIPVNEVTNSRGRYSIHLHKLGTALGSNMAQVTGNVVWDNPGWGITHHDSHANVSQNVVYNVVGAGIVSETGSETGTWDNNLVVNVSSGHNIDPYTASLHHDDYLFSGEGLGMKGRAILCRNNVIANVVRGVGVINMNNSVNNLDRLDAQALATTRVGYEVDNFPLSTNGYSKEGDGVMPVEAALIMENTLVIDSNFGLRSVERDMGVNHESRSIFDGFKAWGTKTGLQLTYQADYSFKDVFISGDNPNNALGIDMWKHSHNQTFEGLKLVDLEHGVKVSRVVLNTSDGPKTRNNGFTPWIFIDLQTINVGEFYELQVDNPDVNASFSYTEHSDNTIHLSSSDIVSRPTTFTIIDDSTLEVDYTETGENALRFEVDGVITDDFGCYDMGIQQALAQGNLREGYPKRIYQFASQAKFQEYLTANGVYKDVNDNDQLYFIIKENLPNRRSFEYTEFPVRVKIMNASGVFTNAQVESASALVPKNQLISRLATVSQSSTRNDLSYDDGTHGVKTITLEAEKAIDGNNNGRINAQYYQRGLVPVGSFSHTKNEIEPYYDLDFGEEKLISYFDIWNTVEINGSGIETPSNHFKNFSVFISDTPFSSTTFSGSQAEADYEYQKNSTPTLKFSKNNLNAIGRYMRIHSSHPSNIKLKFAEIEVVGKTYSGTLSNDDIADKKIRIYPNPTTGTINLNLNKTYNNVNISVYNILGQTVLSNHYDDLDNTEFHILGESGLYFVKITGDNNLNTVKKIIKD</sequence>
<feature type="chain" id="PRO_5015626108" evidence="2">
    <location>
        <begin position="31"/>
        <end position="1149"/>
    </location>
</feature>
<reference evidence="5 6" key="1">
    <citation type="submission" date="2018-05" db="EMBL/GenBank/DDBJ databases">
        <title>Algibacter marinivivus sp. nov., isolated from sample around a algae.</title>
        <authorList>
            <person name="Zhong X."/>
        </authorList>
    </citation>
    <scope>NUCLEOTIDE SEQUENCE [LARGE SCALE GENOMIC DNA]</scope>
    <source>
        <strain evidence="5 6">ZY111</strain>
    </source>
</reference>
<dbReference type="Pfam" id="PF24606">
    <property type="entry name" value="CEMIP_beta-hel"/>
    <property type="match status" value="1"/>
</dbReference>